<dbReference type="SUPFAM" id="SSF53448">
    <property type="entry name" value="Nucleotide-diphospho-sugar transferases"/>
    <property type="match status" value="1"/>
</dbReference>
<keyword evidence="6" id="KW-0812">Transmembrane</keyword>
<dbReference type="RefSeq" id="XP_013400789.1">
    <property type="nucleotide sequence ID" value="XM_013545335.1"/>
</dbReference>
<keyword evidence="10" id="KW-0325">Glycoprotein</keyword>
<dbReference type="InterPro" id="IPR027995">
    <property type="entry name" value="Galactosyl_T_N"/>
</dbReference>
<feature type="domain" description="Galactosyltransferase N-terminal" evidence="12">
    <location>
        <begin position="19"/>
        <end position="121"/>
    </location>
</feature>
<evidence type="ECO:0000256" key="1">
    <source>
        <dbReference type="ARBA" id="ARBA00004606"/>
    </source>
</evidence>
<dbReference type="GeneID" id="106166688"/>
<comment type="similarity">
    <text evidence="3">Belongs to the glycosyltransferase 7 family.</text>
</comment>
<sequence>MTEASVDGFGKGYSQFRGDVIKYGHWKPRSCIARSRVVIIIPYRKRPEHLRHWLAHYHPILQRQMIEYRIVVAEQFGSELFNKGRLMNAAFIECKKAFDFDCVIFHDVDLLLQDDRNMYWCYNLTSPRHLSPAVSKFKYKLPYKKLVGGVLAFTKKQFKAVNGYSNEFWGWGGEDDDMAER</sequence>
<dbReference type="KEGG" id="lak:106166688"/>
<comment type="pathway">
    <text evidence="2">Protein modification; protein glycosylation.</text>
</comment>
<dbReference type="STRING" id="7574.A0A1S3ITD2"/>
<dbReference type="GO" id="GO:0006688">
    <property type="term" value="P:glycosphingolipid biosynthetic process"/>
    <property type="evidence" value="ECO:0007669"/>
    <property type="project" value="TreeGrafter"/>
</dbReference>
<organism evidence="13 14">
    <name type="scientific">Lingula anatina</name>
    <name type="common">Brachiopod</name>
    <name type="synonym">Lingula unguis</name>
    <dbReference type="NCBI Taxonomy" id="7574"/>
    <lineage>
        <taxon>Eukaryota</taxon>
        <taxon>Metazoa</taxon>
        <taxon>Spiralia</taxon>
        <taxon>Lophotrochozoa</taxon>
        <taxon>Brachiopoda</taxon>
        <taxon>Linguliformea</taxon>
        <taxon>Lingulata</taxon>
        <taxon>Lingulida</taxon>
        <taxon>Linguloidea</taxon>
        <taxon>Lingulidae</taxon>
        <taxon>Lingula</taxon>
    </lineage>
</organism>
<name>A0A1S3ITD2_LINAN</name>
<reference evidence="14" key="1">
    <citation type="submission" date="2025-08" db="UniProtKB">
        <authorList>
            <consortium name="RefSeq"/>
        </authorList>
    </citation>
    <scope>IDENTIFICATION</scope>
    <source>
        <tissue evidence="14">Gonads</tissue>
    </source>
</reference>
<evidence type="ECO:0000256" key="7">
    <source>
        <dbReference type="ARBA" id="ARBA00022968"/>
    </source>
</evidence>
<evidence type="ECO:0000256" key="3">
    <source>
        <dbReference type="ARBA" id="ARBA00005735"/>
    </source>
</evidence>
<comment type="subcellular location">
    <subcellularLocation>
        <location evidence="1">Membrane</location>
        <topology evidence="1">Single-pass type II membrane protein</topology>
    </subcellularLocation>
</comment>
<dbReference type="GO" id="GO:0033842">
    <property type="term" value="F:N-acetyl-beta-glucosaminyl-derivative 4-beta-N-acetylgalactosaminyltransferase activity"/>
    <property type="evidence" value="ECO:0007669"/>
    <property type="project" value="TreeGrafter"/>
</dbReference>
<dbReference type="Gene3D" id="3.90.550.10">
    <property type="entry name" value="Spore Coat Polysaccharide Biosynthesis Protein SpsA, Chain A"/>
    <property type="match status" value="1"/>
</dbReference>
<keyword evidence="7" id="KW-0735">Signal-anchor</keyword>
<proteinExistence type="inferred from homology"/>
<dbReference type="PANTHER" id="PTHR19300">
    <property type="entry name" value="BETA-1,4-GALACTOSYLTRANSFERASE"/>
    <property type="match status" value="1"/>
</dbReference>
<evidence type="ECO:0000259" key="12">
    <source>
        <dbReference type="Pfam" id="PF13733"/>
    </source>
</evidence>
<keyword evidence="8" id="KW-1133">Transmembrane helix</keyword>
<evidence type="ECO:0000256" key="5">
    <source>
        <dbReference type="ARBA" id="ARBA00022679"/>
    </source>
</evidence>
<gene>
    <name evidence="14" type="primary">LOC106166688</name>
</gene>
<accession>A0A1S3ITD2</accession>
<evidence type="ECO:0000313" key="14">
    <source>
        <dbReference type="RefSeq" id="XP_013400789.1"/>
    </source>
</evidence>
<evidence type="ECO:0000313" key="13">
    <source>
        <dbReference type="Proteomes" id="UP000085678"/>
    </source>
</evidence>
<dbReference type="GO" id="GO:0005794">
    <property type="term" value="C:Golgi apparatus"/>
    <property type="evidence" value="ECO:0007669"/>
    <property type="project" value="TreeGrafter"/>
</dbReference>
<dbReference type="GO" id="GO:0016020">
    <property type="term" value="C:membrane"/>
    <property type="evidence" value="ECO:0007669"/>
    <property type="project" value="UniProtKB-SubCell"/>
</dbReference>
<keyword evidence="5" id="KW-0808">Transferase</keyword>
<evidence type="ECO:0000259" key="11">
    <source>
        <dbReference type="Pfam" id="PF02709"/>
    </source>
</evidence>
<dbReference type="InterPro" id="IPR003859">
    <property type="entry name" value="Galactosyl_T"/>
</dbReference>
<dbReference type="InterPro" id="IPR029044">
    <property type="entry name" value="Nucleotide-diphossugar_trans"/>
</dbReference>
<evidence type="ECO:0000256" key="6">
    <source>
        <dbReference type="ARBA" id="ARBA00022692"/>
    </source>
</evidence>
<evidence type="ECO:0000256" key="9">
    <source>
        <dbReference type="ARBA" id="ARBA00023136"/>
    </source>
</evidence>
<dbReference type="InParanoid" id="A0A1S3ITD2"/>
<evidence type="ECO:0000256" key="2">
    <source>
        <dbReference type="ARBA" id="ARBA00004922"/>
    </source>
</evidence>
<dbReference type="Pfam" id="PF13733">
    <property type="entry name" value="Glyco_transf_7N"/>
    <property type="match status" value="1"/>
</dbReference>
<evidence type="ECO:0000256" key="4">
    <source>
        <dbReference type="ARBA" id="ARBA00022676"/>
    </source>
</evidence>
<dbReference type="GO" id="GO:0005975">
    <property type="term" value="P:carbohydrate metabolic process"/>
    <property type="evidence" value="ECO:0007669"/>
    <property type="project" value="InterPro"/>
</dbReference>
<dbReference type="AlphaFoldDB" id="A0A1S3ITD2"/>
<dbReference type="OrthoDB" id="10016069at2759"/>
<protein>
    <submittedName>
        <fullName evidence="14">Beta-1,4-N-acetylgalactosaminyltransferase bre-4-like</fullName>
    </submittedName>
</protein>
<keyword evidence="13" id="KW-1185">Reference proteome</keyword>
<dbReference type="PRINTS" id="PR02050">
    <property type="entry name" value="B14GALTRFASE"/>
</dbReference>
<dbReference type="PANTHER" id="PTHR19300:SF46">
    <property type="entry name" value="BETA-1,4-N-ACETYLGALACTOSAMINYLTRANSFERASE"/>
    <property type="match status" value="1"/>
</dbReference>
<keyword evidence="9" id="KW-0472">Membrane</keyword>
<feature type="domain" description="Galactosyltransferase C-terminal" evidence="11">
    <location>
        <begin position="128"/>
        <end position="181"/>
    </location>
</feature>
<keyword evidence="4" id="KW-0328">Glycosyltransferase</keyword>
<dbReference type="Pfam" id="PF02709">
    <property type="entry name" value="Glyco_transf_7C"/>
    <property type="match status" value="1"/>
</dbReference>
<dbReference type="UniPathway" id="UPA00378"/>
<dbReference type="Proteomes" id="UP000085678">
    <property type="component" value="Unplaced"/>
</dbReference>
<evidence type="ECO:0000256" key="8">
    <source>
        <dbReference type="ARBA" id="ARBA00022989"/>
    </source>
</evidence>
<dbReference type="GO" id="GO:0008378">
    <property type="term" value="F:galactosyltransferase activity"/>
    <property type="evidence" value="ECO:0007669"/>
    <property type="project" value="TreeGrafter"/>
</dbReference>
<dbReference type="InterPro" id="IPR027791">
    <property type="entry name" value="Galactosyl_T_C"/>
</dbReference>
<evidence type="ECO:0000256" key="10">
    <source>
        <dbReference type="ARBA" id="ARBA00023180"/>
    </source>
</evidence>